<name>A0AAV1L4K4_9NEOP</name>
<evidence type="ECO:0000313" key="2">
    <source>
        <dbReference type="EMBL" id="CAK1590213.1"/>
    </source>
</evidence>
<dbReference type="Pfam" id="PF00650">
    <property type="entry name" value="CRAL_TRIO"/>
    <property type="match status" value="1"/>
</dbReference>
<dbReference type="SMART" id="SM00516">
    <property type="entry name" value="SEC14"/>
    <property type="match status" value="1"/>
</dbReference>
<dbReference type="Proteomes" id="UP001314205">
    <property type="component" value="Unassembled WGS sequence"/>
</dbReference>
<dbReference type="PANTHER" id="PTHR10174">
    <property type="entry name" value="ALPHA-TOCOPHEROL TRANSFER PROTEIN-RELATED"/>
    <property type="match status" value="1"/>
</dbReference>
<gene>
    <name evidence="2" type="ORF">PARMNEM_LOCUS10605</name>
</gene>
<protein>
    <recommendedName>
        <fullName evidence="1">CRAL-TRIO domain-containing protein</fullName>
    </recommendedName>
</protein>
<evidence type="ECO:0000313" key="3">
    <source>
        <dbReference type="Proteomes" id="UP001314205"/>
    </source>
</evidence>
<reference evidence="2 3" key="1">
    <citation type="submission" date="2023-11" db="EMBL/GenBank/DDBJ databases">
        <authorList>
            <person name="Hedman E."/>
            <person name="Englund M."/>
            <person name="Stromberg M."/>
            <person name="Nyberg Akerstrom W."/>
            <person name="Nylinder S."/>
            <person name="Jareborg N."/>
            <person name="Kallberg Y."/>
            <person name="Kronander E."/>
        </authorList>
    </citation>
    <scope>NUCLEOTIDE SEQUENCE [LARGE SCALE GENOMIC DNA]</scope>
</reference>
<dbReference type="PANTHER" id="PTHR10174:SF222">
    <property type="entry name" value="GH10083P-RELATED"/>
    <property type="match status" value="1"/>
</dbReference>
<comment type="caution">
    <text evidence="2">The sequence shown here is derived from an EMBL/GenBank/DDBJ whole genome shotgun (WGS) entry which is preliminary data.</text>
</comment>
<dbReference type="SUPFAM" id="SSF52087">
    <property type="entry name" value="CRAL/TRIO domain"/>
    <property type="match status" value="1"/>
</dbReference>
<keyword evidence="3" id="KW-1185">Reference proteome</keyword>
<dbReference type="Gene3D" id="3.40.525.10">
    <property type="entry name" value="CRAL-TRIO lipid binding domain"/>
    <property type="match status" value="1"/>
</dbReference>
<sequence length="309" mass="36109">MHLEGEHHMVLYTEEDKQAVKKENGLKDSGLKEDIDAIMEWFKKQPHLAEAPIDRDLIERILIASKGSREKTKYRIENFYKHRALAPELIQSRVEILSKTDENIWTFFHQGIGPKLYDGKRIGFINFESDPSTFNTEVLYRNIILVGDFRLKYDYMFNEIWVIDLNNTGFGHLMRMNPIILQKAVNIYQEGMGVRVSKIHCVNAPVFGHHVANFMKKFVKSKMIERAVIHDSMESLQKHIPKQYLPKDYGGDLPTLKELSDDLEKEFRTEKTKKALLDFCQLVSDESKRPREKYNEEAIVGSFKKLDLD</sequence>
<evidence type="ECO:0000259" key="1">
    <source>
        <dbReference type="PROSITE" id="PS50191"/>
    </source>
</evidence>
<dbReference type="PROSITE" id="PS50191">
    <property type="entry name" value="CRAL_TRIO"/>
    <property type="match status" value="1"/>
</dbReference>
<dbReference type="InterPro" id="IPR036865">
    <property type="entry name" value="CRAL-TRIO_dom_sf"/>
</dbReference>
<organism evidence="2 3">
    <name type="scientific">Parnassius mnemosyne</name>
    <name type="common">clouded apollo</name>
    <dbReference type="NCBI Taxonomy" id="213953"/>
    <lineage>
        <taxon>Eukaryota</taxon>
        <taxon>Metazoa</taxon>
        <taxon>Ecdysozoa</taxon>
        <taxon>Arthropoda</taxon>
        <taxon>Hexapoda</taxon>
        <taxon>Insecta</taxon>
        <taxon>Pterygota</taxon>
        <taxon>Neoptera</taxon>
        <taxon>Endopterygota</taxon>
        <taxon>Lepidoptera</taxon>
        <taxon>Glossata</taxon>
        <taxon>Ditrysia</taxon>
        <taxon>Papilionoidea</taxon>
        <taxon>Papilionidae</taxon>
        <taxon>Parnassiinae</taxon>
        <taxon>Parnassini</taxon>
        <taxon>Parnassius</taxon>
        <taxon>Driopa</taxon>
    </lineage>
</organism>
<dbReference type="PRINTS" id="PR00180">
    <property type="entry name" value="CRETINALDHBP"/>
</dbReference>
<dbReference type="CDD" id="cd00170">
    <property type="entry name" value="SEC14"/>
    <property type="match status" value="1"/>
</dbReference>
<feature type="domain" description="CRAL-TRIO" evidence="1">
    <location>
        <begin position="121"/>
        <end position="257"/>
    </location>
</feature>
<dbReference type="AlphaFoldDB" id="A0AAV1L4K4"/>
<dbReference type="InterPro" id="IPR036273">
    <property type="entry name" value="CRAL/TRIO_N_dom_sf"/>
</dbReference>
<dbReference type="GO" id="GO:1902936">
    <property type="term" value="F:phosphatidylinositol bisphosphate binding"/>
    <property type="evidence" value="ECO:0007669"/>
    <property type="project" value="TreeGrafter"/>
</dbReference>
<proteinExistence type="predicted"/>
<dbReference type="EMBL" id="CAVLGL010000085">
    <property type="protein sequence ID" value="CAK1590213.1"/>
    <property type="molecule type" value="Genomic_DNA"/>
</dbReference>
<dbReference type="InterPro" id="IPR001251">
    <property type="entry name" value="CRAL-TRIO_dom"/>
</dbReference>
<accession>A0AAV1L4K4</accession>
<dbReference type="SUPFAM" id="SSF46938">
    <property type="entry name" value="CRAL/TRIO N-terminal domain"/>
    <property type="match status" value="1"/>
</dbReference>
<dbReference type="GO" id="GO:0016020">
    <property type="term" value="C:membrane"/>
    <property type="evidence" value="ECO:0007669"/>
    <property type="project" value="TreeGrafter"/>
</dbReference>